<dbReference type="EMBL" id="QXGI01000002">
    <property type="protein sequence ID" value="RSX49136.1"/>
    <property type="molecule type" value="Genomic_DNA"/>
</dbReference>
<evidence type="ECO:0000313" key="1">
    <source>
        <dbReference type="EMBL" id="RSX49136.1"/>
    </source>
</evidence>
<reference evidence="1 2" key="1">
    <citation type="submission" date="2018-09" db="EMBL/GenBank/DDBJ databases">
        <title>Characterization of the phylogenetic diversity of five novel species belonging to the genus Bifidobacterium.</title>
        <authorList>
            <person name="Lugli G.A."/>
            <person name="Duranti S."/>
            <person name="Milani C."/>
        </authorList>
    </citation>
    <scope>NUCLEOTIDE SEQUENCE [LARGE SCALE GENOMIC DNA]</scope>
    <source>
        <strain evidence="1 2">2020B</strain>
    </source>
</reference>
<accession>A0A430F8J2</accession>
<comment type="caution">
    <text evidence="1">The sequence shown here is derived from an EMBL/GenBank/DDBJ whole genome shotgun (WGS) entry which is preliminary data.</text>
</comment>
<gene>
    <name evidence="1" type="ORF">D2E22_0556</name>
</gene>
<evidence type="ECO:0000313" key="2">
    <source>
        <dbReference type="Proteomes" id="UP000288052"/>
    </source>
</evidence>
<dbReference type="Proteomes" id="UP000288052">
    <property type="component" value="Unassembled WGS sequence"/>
</dbReference>
<name>A0A430F8J2_9BIFI</name>
<proteinExistence type="predicted"/>
<dbReference type="AlphaFoldDB" id="A0A430F8J2"/>
<sequence>MVRKLPVSYVTFMYEKSDFRNRSTNSFDSPRLRSRLTRDIATYLQNHLLYFQQFDKIKRYYDNGQKLVVCALDDAIHDVISTEAIEARLASQVDYRLAQVADFICTVELTARKYRTSHQTQTDIRFFGSEKEFRKNYYRIVSRLQMPEA</sequence>
<protein>
    <submittedName>
        <fullName evidence="1">Uncharacterized protein</fullName>
    </submittedName>
</protein>
<organism evidence="1 2">
    <name type="scientific">Bifidobacterium castoris</name>
    <dbReference type="NCBI Taxonomy" id="2306972"/>
    <lineage>
        <taxon>Bacteria</taxon>
        <taxon>Bacillati</taxon>
        <taxon>Actinomycetota</taxon>
        <taxon>Actinomycetes</taxon>
        <taxon>Bifidobacteriales</taxon>
        <taxon>Bifidobacteriaceae</taxon>
        <taxon>Bifidobacterium</taxon>
    </lineage>
</organism>
<keyword evidence="2" id="KW-1185">Reference proteome</keyword>